<dbReference type="PROSITE" id="PS50928">
    <property type="entry name" value="ABC_TM1"/>
    <property type="match status" value="1"/>
</dbReference>
<dbReference type="AlphaFoldDB" id="A0A4Q0I4E0"/>
<keyword evidence="4 7" id="KW-0812">Transmembrane</keyword>
<dbReference type="Proteomes" id="UP000289166">
    <property type="component" value="Unassembled WGS sequence"/>
</dbReference>
<proteinExistence type="inferred from homology"/>
<feature type="transmembrane region" description="Helical" evidence="7">
    <location>
        <begin position="85"/>
        <end position="103"/>
    </location>
</feature>
<dbReference type="GO" id="GO:0005886">
    <property type="term" value="C:plasma membrane"/>
    <property type="evidence" value="ECO:0007669"/>
    <property type="project" value="UniProtKB-SubCell"/>
</dbReference>
<evidence type="ECO:0000256" key="3">
    <source>
        <dbReference type="ARBA" id="ARBA00022475"/>
    </source>
</evidence>
<evidence type="ECO:0000256" key="2">
    <source>
        <dbReference type="ARBA" id="ARBA00022448"/>
    </source>
</evidence>
<feature type="transmembrane region" description="Helical" evidence="7">
    <location>
        <begin position="269"/>
        <end position="295"/>
    </location>
</feature>
<evidence type="ECO:0000313" key="9">
    <source>
        <dbReference type="EMBL" id="RXE58585.1"/>
    </source>
</evidence>
<dbReference type="SUPFAM" id="SSF161098">
    <property type="entry name" value="MetI-like"/>
    <property type="match status" value="1"/>
</dbReference>
<dbReference type="GO" id="GO:0055085">
    <property type="term" value="P:transmembrane transport"/>
    <property type="evidence" value="ECO:0007669"/>
    <property type="project" value="InterPro"/>
</dbReference>
<dbReference type="InterPro" id="IPR000515">
    <property type="entry name" value="MetI-like"/>
</dbReference>
<keyword evidence="5 7" id="KW-1133">Transmembrane helix</keyword>
<evidence type="ECO:0000259" key="8">
    <source>
        <dbReference type="PROSITE" id="PS50928"/>
    </source>
</evidence>
<evidence type="ECO:0000256" key="1">
    <source>
        <dbReference type="ARBA" id="ARBA00004651"/>
    </source>
</evidence>
<evidence type="ECO:0000313" key="10">
    <source>
        <dbReference type="Proteomes" id="UP000289166"/>
    </source>
</evidence>
<accession>A0A4Q0I4E0</accession>
<evidence type="ECO:0000256" key="6">
    <source>
        <dbReference type="ARBA" id="ARBA00023136"/>
    </source>
</evidence>
<dbReference type="CDD" id="cd06261">
    <property type="entry name" value="TM_PBP2"/>
    <property type="match status" value="1"/>
</dbReference>
<gene>
    <name evidence="9" type="ORF">EFD62_11855</name>
</gene>
<comment type="subcellular location">
    <subcellularLocation>
        <location evidence="1 7">Cell membrane</location>
        <topology evidence="1 7">Multi-pass membrane protein</topology>
    </subcellularLocation>
</comment>
<feature type="transmembrane region" description="Helical" evidence="7">
    <location>
        <begin position="115"/>
        <end position="139"/>
    </location>
</feature>
<comment type="similarity">
    <text evidence="7">Belongs to the binding-protein-dependent transport system permease family.</text>
</comment>
<organism evidence="9 10">
    <name type="scientific">Acetivibrio mesophilus</name>
    <dbReference type="NCBI Taxonomy" id="2487273"/>
    <lineage>
        <taxon>Bacteria</taxon>
        <taxon>Bacillati</taxon>
        <taxon>Bacillota</taxon>
        <taxon>Clostridia</taxon>
        <taxon>Eubacteriales</taxon>
        <taxon>Oscillospiraceae</taxon>
        <taxon>Acetivibrio</taxon>
    </lineage>
</organism>
<dbReference type="OrthoDB" id="9806409at2"/>
<comment type="caution">
    <text evidence="9">The sequence shown here is derived from an EMBL/GenBank/DDBJ whole genome shotgun (WGS) entry which is preliminary data.</text>
</comment>
<keyword evidence="10" id="KW-1185">Reference proteome</keyword>
<protein>
    <submittedName>
        <fullName evidence="9">ABC transporter permease</fullName>
    </submittedName>
</protein>
<dbReference type="PANTHER" id="PTHR43163">
    <property type="entry name" value="DIPEPTIDE TRANSPORT SYSTEM PERMEASE PROTEIN DPPB-RELATED"/>
    <property type="match status" value="1"/>
</dbReference>
<sequence length="305" mass="33495">MFLAATFTFVLIKSLPGGPFGSDKMIHPQIMENLNEKYGLNEPLHRQYIMYMQNLLKGDLGISMIYKNRSVSSIIKRAFPVSLDLGIRAVALAVSAGLLMGLLPALHNNKVMDYLVLAVTMLAISMPGFVMGMLLQYLVSFRLSEALQSITGIGYSIFPITGWGSFRYTVVPSIALAIGAMGMMAKMLRAGIKDTLNQNYIIMSRAKGMTHMEVVIRHALKNAVLPLLSISGPLITSIIMGSFVIENIFSIPGLGQYFVSSVQDKDYTMVVGLSVFTVFLVVLANTLTDIIYAVVDPRVRIVSRK</sequence>
<dbReference type="Gene3D" id="1.10.3720.10">
    <property type="entry name" value="MetI-like"/>
    <property type="match status" value="1"/>
</dbReference>
<dbReference type="InterPro" id="IPR035906">
    <property type="entry name" value="MetI-like_sf"/>
</dbReference>
<dbReference type="EMBL" id="RLII01000016">
    <property type="protein sequence ID" value="RXE58585.1"/>
    <property type="molecule type" value="Genomic_DNA"/>
</dbReference>
<feature type="domain" description="ABC transmembrane type-1" evidence="8">
    <location>
        <begin position="79"/>
        <end position="288"/>
    </location>
</feature>
<feature type="transmembrane region" description="Helical" evidence="7">
    <location>
        <begin position="227"/>
        <end position="249"/>
    </location>
</feature>
<evidence type="ECO:0000256" key="5">
    <source>
        <dbReference type="ARBA" id="ARBA00022989"/>
    </source>
</evidence>
<keyword evidence="3" id="KW-1003">Cell membrane</keyword>
<keyword evidence="6 7" id="KW-0472">Membrane</keyword>
<reference evidence="10" key="1">
    <citation type="submission" date="2018-11" db="EMBL/GenBank/DDBJ databases">
        <title>Genome sequencing of a novel mesophilic and cellulolytic organism within the genus Hungateiclostridium.</title>
        <authorList>
            <person name="Rettenmaier R."/>
            <person name="Liebl W."/>
            <person name="Zverlov V."/>
        </authorList>
    </citation>
    <scope>NUCLEOTIDE SEQUENCE [LARGE SCALE GENOMIC DNA]</scope>
    <source>
        <strain evidence="10">N2K1</strain>
    </source>
</reference>
<keyword evidence="2 7" id="KW-0813">Transport</keyword>
<feature type="transmembrane region" description="Helical" evidence="7">
    <location>
        <begin position="166"/>
        <end position="185"/>
    </location>
</feature>
<dbReference type="Pfam" id="PF00528">
    <property type="entry name" value="BPD_transp_1"/>
    <property type="match status" value="1"/>
</dbReference>
<evidence type="ECO:0000256" key="7">
    <source>
        <dbReference type="RuleBase" id="RU363032"/>
    </source>
</evidence>
<name>A0A4Q0I4E0_9FIRM</name>
<dbReference type="PANTHER" id="PTHR43163:SF6">
    <property type="entry name" value="DIPEPTIDE TRANSPORT SYSTEM PERMEASE PROTEIN DPPB-RELATED"/>
    <property type="match status" value="1"/>
</dbReference>
<evidence type="ECO:0000256" key="4">
    <source>
        <dbReference type="ARBA" id="ARBA00022692"/>
    </source>
</evidence>